<reference evidence="1 2" key="1">
    <citation type="submission" date="2015-04" db="EMBL/GenBank/DDBJ databases">
        <title>Whole genome shotgun sequence of Flavihumibacter petaseus NBRC 106054.</title>
        <authorList>
            <person name="Miyazawa S."/>
            <person name="Hosoyama A."/>
            <person name="Hashimoto M."/>
            <person name="Noguchi M."/>
            <person name="Tsuchikane K."/>
            <person name="Ohji S."/>
            <person name="Yamazoe A."/>
            <person name="Ichikawa N."/>
            <person name="Kimura A."/>
            <person name="Fujita N."/>
        </authorList>
    </citation>
    <scope>NUCLEOTIDE SEQUENCE [LARGE SCALE GENOMIC DNA]</scope>
    <source>
        <strain evidence="1 2">NBRC 106054</strain>
    </source>
</reference>
<dbReference type="AlphaFoldDB" id="A0A0E9N4Z7"/>
<accession>A0A0E9N4Z7</accession>
<proteinExistence type="predicted"/>
<evidence type="ECO:0000313" key="1">
    <source>
        <dbReference type="EMBL" id="GAO44415.1"/>
    </source>
</evidence>
<protein>
    <submittedName>
        <fullName evidence="1">Uncharacterized protein</fullName>
    </submittedName>
</protein>
<dbReference type="Proteomes" id="UP000033121">
    <property type="component" value="Unassembled WGS sequence"/>
</dbReference>
<sequence>MGGWMEDEWVNGEWANVNPIANGSSCLNFCNAVWWPISVNQTNYQICEKHIPLQIIYSLRPCTYLSEPCAKERETLCEIAQASPTEALA</sequence>
<keyword evidence="2" id="KW-1185">Reference proteome</keyword>
<dbReference type="EMBL" id="BBWV01000003">
    <property type="protein sequence ID" value="GAO44415.1"/>
    <property type="molecule type" value="Genomic_DNA"/>
</dbReference>
<name>A0A0E9N4Z7_9BACT</name>
<evidence type="ECO:0000313" key="2">
    <source>
        <dbReference type="Proteomes" id="UP000033121"/>
    </source>
</evidence>
<comment type="caution">
    <text evidence="1">The sequence shown here is derived from an EMBL/GenBank/DDBJ whole genome shotgun (WGS) entry which is preliminary data.</text>
</comment>
<gene>
    <name evidence="1" type="ORF">FPE01S_03_04530</name>
</gene>
<organism evidence="1 2">
    <name type="scientific">Flavihumibacter petaseus NBRC 106054</name>
    <dbReference type="NCBI Taxonomy" id="1220578"/>
    <lineage>
        <taxon>Bacteria</taxon>
        <taxon>Pseudomonadati</taxon>
        <taxon>Bacteroidota</taxon>
        <taxon>Chitinophagia</taxon>
        <taxon>Chitinophagales</taxon>
        <taxon>Chitinophagaceae</taxon>
        <taxon>Flavihumibacter</taxon>
    </lineage>
</organism>